<comment type="similarity">
    <text evidence="2">Belongs to the major royal jelly protein family.</text>
</comment>
<dbReference type="Proteomes" id="UP000494165">
    <property type="component" value="Unassembled WGS sequence"/>
</dbReference>
<dbReference type="AlphaFoldDB" id="A0A8S1DT01"/>
<evidence type="ECO:0000313" key="5">
    <source>
        <dbReference type="Proteomes" id="UP000494165"/>
    </source>
</evidence>
<name>A0A8S1DT01_9INSE</name>
<gene>
    <name evidence="4" type="ORF">CLODIP_2_CD13920</name>
</gene>
<dbReference type="EMBL" id="CADEPI010000318">
    <property type="protein sequence ID" value="CAB3383652.1"/>
    <property type="molecule type" value="Genomic_DNA"/>
</dbReference>
<accession>A0A8S1DT01</accession>
<dbReference type="PANTHER" id="PTHR10009">
    <property type="entry name" value="PROTEIN YELLOW-RELATED"/>
    <property type="match status" value="1"/>
</dbReference>
<keyword evidence="3" id="KW-0964">Secreted</keyword>
<dbReference type="Gene3D" id="2.120.10.30">
    <property type="entry name" value="TolB, C-terminal domain"/>
    <property type="match status" value="2"/>
</dbReference>
<dbReference type="InterPro" id="IPR011042">
    <property type="entry name" value="6-blade_b-propeller_TolB-like"/>
</dbReference>
<dbReference type="PANTHER" id="PTHR10009:SF18">
    <property type="entry name" value="PROTEIN YELLOW-LIKE PROTEIN"/>
    <property type="match status" value="1"/>
</dbReference>
<comment type="subcellular location">
    <subcellularLocation>
        <location evidence="1">Secreted</location>
    </subcellularLocation>
</comment>
<evidence type="ECO:0008006" key="6">
    <source>
        <dbReference type="Google" id="ProtNLM"/>
    </source>
</evidence>
<proteinExistence type="inferred from homology"/>
<keyword evidence="5" id="KW-1185">Reference proteome</keyword>
<comment type="caution">
    <text evidence="4">The sequence shown here is derived from an EMBL/GenBank/DDBJ whole genome shotgun (WGS) entry which is preliminary data.</text>
</comment>
<dbReference type="OrthoDB" id="9977471at2759"/>
<dbReference type="Pfam" id="PF03022">
    <property type="entry name" value="MRJP"/>
    <property type="match status" value="3"/>
</dbReference>
<dbReference type="InterPro" id="IPR017996">
    <property type="entry name" value="MRJP/yellow-related"/>
</dbReference>
<evidence type="ECO:0000313" key="4">
    <source>
        <dbReference type="EMBL" id="CAB3383652.1"/>
    </source>
</evidence>
<evidence type="ECO:0000256" key="2">
    <source>
        <dbReference type="ARBA" id="ARBA00009127"/>
    </source>
</evidence>
<organism evidence="4 5">
    <name type="scientific">Cloeon dipterum</name>
    <dbReference type="NCBI Taxonomy" id="197152"/>
    <lineage>
        <taxon>Eukaryota</taxon>
        <taxon>Metazoa</taxon>
        <taxon>Ecdysozoa</taxon>
        <taxon>Arthropoda</taxon>
        <taxon>Hexapoda</taxon>
        <taxon>Insecta</taxon>
        <taxon>Pterygota</taxon>
        <taxon>Palaeoptera</taxon>
        <taxon>Ephemeroptera</taxon>
        <taxon>Pisciforma</taxon>
        <taxon>Baetidae</taxon>
        <taxon>Cloeon</taxon>
    </lineage>
</organism>
<reference evidence="4 5" key="1">
    <citation type="submission" date="2020-04" db="EMBL/GenBank/DDBJ databases">
        <authorList>
            <person name="Alioto T."/>
            <person name="Alioto T."/>
            <person name="Gomez Garrido J."/>
        </authorList>
    </citation>
    <scope>NUCLEOTIDE SEQUENCE [LARGE SCALE GENOMIC DNA]</scope>
</reference>
<dbReference type="SUPFAM" id="SSF101898">
    <property type="entry name" value="NHL repeat"/>
    <property type="match status" value="2"/>
</dbReference>
<protein>
    <recommendedName>
        <fullName evidence="6">Bee-milk protein</fullName>
    </recommendedName>
</protein>
<dbReference type="GO" id="GO:0005576">
    <property type="term" value="C:extracellular region"/>
    <property type="evidence" value="ECO:0007669"/>
    <property type="project" value="UniProtKB-SubCell"/>
</dbReference>
<evidence type="ECO:0000256" key="3">
    <source>
        <dbReference type="ARBA" id="ARBA00022525"/>
    </source>
</evidence>
<evidence type="ECO:0000256" key="1">
    <source>
        <dbReference type="ARBA" id="ARBA00004613"/>
    </source>
</evidence>
<sequence length="828" mass="94363">MQSVCKILRGLARTTISLKTKPKPLLANHSMTLFRPKQHKSSTPAYHLRVILPSVNVEQVLSSADLLIAKEVRTMSPFLCAIFLLQLSSLSTATNFSLVYEWHDELDYEWPSEAIRTQALRNGTFEPEHIEPRYMAVYGSRLFLSLTKNVGIPVTLVSLPTNSASSPKLTPVPSWDMHRMGDCNMIESASGLKIDSLGRLWVLDSSSSVLCNPKLWIIDLMNNDSTKLIHQFPENGLMNDLVLDETPNGTIAYISWWGVQHIVVFCLERNESWTVDLPEIDVYSIALSPKNQEPRQLYLGPTSELYLISVTELRSATQTANLKLIGKWTEYLYSIPYRMLMDNHGTIYVTFCYSNSIFSWNTSQPLQEQIFHEVTALYPDWPFTFALDENGTFWMTEFDEEKRPTSYRLLKAAVIEKSSEALPVTPAIPTTSTTILEPQNLFGFNWRTKTSAFRKTLEEAGRMAPFFVTNFLLGLSPLATAVNFNQVYQWKELDYEWPSKANTTMKAGTFEPKQIYPIYMAVYGTMIFLSLEKNTDITIPVSLVSLSTKSGSSAPPRLTPFPSWDMHGEAGDCDKIEAAKGLEVDSVGRLWVLDDGSSKCQPKLWIFDLNNYATEHVHLFPFRSLMQDLVLDETPDGTFAYISQWLRPHIFVFSLERNESWKVNFSRLIVHSITLSSKDQEPRQLYLTKWNSKELYSFPVAALRNGTRTANPKLIGNWTKIQTYRMLMDNHGIIYAAFKWRNFISSYDTSLYPLFEECRLHDVAGLITATPFTFALDEGGTLWMTVFDELRELRGPQPSCRRASSLYTKIMARSAVILVFSNMIMSIV</sequence>